<dbReference type="STRING" id="930128.SAMN05192532_103239"/>
<accession>A0A1I2CXF0</accession>
<proteinExistence type="predicted"/>
<evidence type="ECO:0008006" key="4">
    <source>
        <dbReference type="Google" id="ProtNLM"/>
    </source>
</evidence>
<sequence length="74" mass="8762">MSKKRFYTIYISVTCITFLMTIFPIFEIANRAEPIIIGLPFNFFWVVMWIVITFLAVLTLYFKDPDVDEGWGEE</sequence>
<organism evidence="2 3">
    <name type="scientific">Alteribacillus iranensis</name>
    <dbReference type="NCBI Taxonomy" id="930128"/>
    <lineage>
        <taxon>Bacteria</taxon>
        <taxon>Bacillati</taxon>
        <taxon>Bacillota</taxon>
        <taxon>Bacilli</taxon>
        <taxon>Bacillales</taxon>
        <taxon>Bacillaceae</taxon>
        <taxon>Alteribacillus</taxon>
    </lineage>
</organism>
<dbReference type="RefSeq" id="WP_091660461.1">
    <property type="nucleotide sequence ID" value="NZ_FONT01000003.1"/>
</dbReference>
<keyword evidence="1" id="KW-0812">Transmembrane</keyword>
<dbReference type="EMBL" id="FONT01000003">
    <property type="protein sequence ID" value="SFE72443.1"/>
    <property type="molecule type" value="Genomic_DNA"/>
</dbReference>
<evidence type="ECO:0000313" key="3">
    <source>
        <dbReference type="Proteomes" id="UP000199516"/>
    </source>
</evidence>
<evidence type="ECO:0000256" key="1">
    <source>
        <dbReference type="SAM" id="Phobius"/>
    </source>
</evidence>
<feature type="transmembrane region" description="Helical" evidence="1">
    <location>
        <begin position="41"/>
        <end position="62"/>
    </location>
</feature>
<keyword evidence="1" id="KW-0472">Membrane</keyword>
<gene>
    <name evidence="2" type="ORF">SAMN05192532_103239</name>
</gene>
<protein>
    <recommendedName>
        <fullName evidence="4">DUF3311 domain-containing protein</fullName>
    </recommendedName>
</protein>
<reference evidence="2 3" key="1">
    <citation type="submission" date="2016-10" db="EMBL/GenBank/DDBJ databases">
        <authorList>
            <person name="de Groot N.N."/>
        </authorList>
    </citation>
    <scope>NUCLEOTIDE SEQUENCE [LARGE SCALE GENOMIC DNA]</scope>
    <source>
        <strain evidence="2 3">DSM 23995</strain>
    </source>
</reference>
<keyword evidence="1" id="KW-1133">Transmembrane helix</keyword>
<evidence type="ECO:0000313" key="2">
    <source>
        <dbReference type="EMBL" id="SFE72443.1"/>
    </source>
</evidence>
<dbReference type="OrthoDB" id="3628949at2"/>
<keyword evidence="3" id="KW-1185">Reference proteome</keyword>
<feature type="transmembrane region" description="Helical" evidence="1">
    <location>
        <begin position="6"/>
        <end position="29"/>
    </location>
</feature>
<name>A0A1I2CXF0_9BACI</name>
<dbReference type="Proteomes" id="UP000199516">
    <property type="component" value="Unassembled WGS sequence"/>
</dbReference>
<dbReference type="AlphaFoldDB" id="A0A1I2CXF0"/>